<dbReference type="GeneID" id="18911632"/>
<keyword evidence="2" id="KW-1185">Reference proteome</keyword>
<organism evidence="1 2">
    <name type="scientific">Phanerochaete carnosa (strain HHB-10118-sp)</name>
    <name type="common">White-rot fungus</name>
    <name type="synonym">Peniophora carnosa</name>
    <dbReference type="NCBI Taxonomy" id="650164"/>
    <lineage>
        <taxon>Eukaryota</taxon>
        <taxon>Fungi</taxon>
        <taxon>Dikarya</taxon>
        <taxon>Basidiomycota</taxon>
        <taxon>Agaricomycotina</taxon>
        <taxon>Agaricomycetes</taxon>
        <taxon>Polyporales</taxon>
        <taxon>Phanerochaetaceae</taxon>
        <taxon>Phanerochaete</taxon>
    </lineage>
</organism>
<accession>K5UIP2</accession>
<evidence type="ECO:0000313" key="2">
    <source>
        <dbReference type="Proteomes" id="UP000008370"/>
    </source>
</evidence>
<name>K5UIP2_PHACS</name>
<dbReference type="KEGG" id="pco:PHACADRAFT_201636"/>
<protein>
    <submittedName>
        <fullName evidence="1">Uncharacterized protein</fullName>
    </submittedName>
</protein>
<dbReference type="OrthoDB" id="3267359at2759"/>
<dbReference type="HOGENOM" id="CLU_1797145_0_0_1"/>
<dbReference type="AlphaFoldDB" id="K5UIP2"/>
<evidence type="ECO:0000313" key="1">
    <source>
        <dbReference type="EMBL" id="EKM49381.1"/>
    </source>
</evidence>
<reference evidence="1 2" key="1">
    <citation type="journal article" date="2012" name="BMC Genomics">
        <title>Comparative genomics of the white-rot fungi, Phanerochaete carnosa and P. chrysosporium, to elucidate the genetic basis of the distinct wood types they colonize.</title>
        <authorList>
            <person name="Suzuki H."/>
            <person name="MacDonald J."/>
            <person name="Syed K."/>
            <person name="Salamov A."/>
            <person name="Hori C."/>
            <person name="Aerts A."/>
            <person name="Henrissat B."/>
            <person name="Wiebenga A."/>
            <person name="vanKuyk P.A."/>
            <person name="Barry K."/>
            <person name="Lindquist E."/>
            <person name="LaButti K."/>
            <person name="Lapidus A."/>
            <person name="Lucas S."/>
            <person name="Coutinho P."/>
            <person name="Gong Y."/>
            <person name="Samejima M."/>
            <person name="Mahadevan R."/>
            <person name="Abou-Zaid M."/>
            <person name="de Vries R.P."/>
            <person name="Igarashi K."/>
            <person name="Yadav J.S."/>
            <person name="Grigoriev I.V."/>
            <person name="Master E.R."/>
        </authorList>
    </citation>
    <scope>NUCLEOTIDE SEQUENCE [LARGE SCALE GENOMIC DNA]</scope>
    <source>
        <strain evidence="1 2">HHB-10118-sp</strain>
    </source>
</reference>
<dbReference type="InParanoid" id="K5UIP2"/>
<dbReference type="Proteomes" id="UP000008370">
    <property type="component" value="Unassembled WGS sequence"/>
</dbReference>
<gene>
    <name evidence="1" type="ORF">PHACADRAFT_201636</name>
</gene>
<sequence length="144" mass="16385">MPQSYNLMPQCSSVHETKKAGGYNIPPSVFHDVRMTTAMIKRELIALYYQTGVKIFLMTLCGDTFHCAKPHLFYTSEISEQFFQMSFGVELGDWVQKLECYRLGKVPGVKEKTEADQAELRKHIAAITLSNLRMILFVPECSPS</sequence>
<dbReference type="RefSeq" id="XP_007402007.1">
    <property type="nucleotide sequence ID" value="XM_007401945.1"/>
</dbReference>
<dbReference type="EMBL" id="JH930481">
    <property type="protein sequence ID" value="EKM49381.1"/>
    <property type="molecule type" value="Genomic_DNA"/>
</dbReference>
<proteinExistence type="predicted"/>